<gene>
    <name evidence="1" type="ORF">CPELA_02905</name>
</gene>
<evidence type="ECO:0008006" key="3">
    <source>
        <dbReference type="Google" id="ProtNLM"/>
    </source>
</evidence>
<dbReference type="RefSeq" id="WP_128889382.1">
    <property type="nucleotide sequence ID" value="NZ_BMCX01000001.1"/>
</dbReference>
<evidence type="ECO:0000313" key="2">
    <source>
        <dbReference type="Proteomes" id="UP000288929"/>
    </source>
</evidence>
<proteinExistence type="predicted"/>
<dbReference type="InterPro" id="IPR003477">
    <property type="entry name" value="PemK-like"/>
</dbReference>
<accession>A0A410W7G1</accession>
<dbReference type="EMBL" id="CP035299">
    <property type="protein sequence ID" value="QAU51864.1"/>
    <property type="molecule type" value="Genomic_DNA"/>
</dbReference>
<dbReference type="OrthoDB" id="5184628at2"/>
<evidence type="ECO:0000313" key="1">
    <source>
        <dbReference type="EMBL" id="QAU51864.1"/>
    </source>
</evidence>
<dbReference type="SUPFAM" id="SSF50118">
    <property type="entry name" value="Cell growth inhibitor/plasmid maintenance toxic component"/>
    <property type="match status" value="1"/>
</dbReference>
<sequence length="180" mass="20484" precursor="true">MRHAARKRPSLIRRISSSLRTQDPIEDGLNALSERLGLCEHQEAKPDHLACEVHSAGDIPSSIIYAPDMDGQVDPGEVVWFWAPSDHSPQHVVERSLVVVARTAESIYGLLTSPNPDHETDDHWMDIGSGPWDASGRQSWVRIDKIVTVPETHIRRQGIVMPQQRFERIANRLRQEYGWR</sequence>
<dbReference type="GO" id="GO:0003677">
    <property type="term" value="F:DNA binding"/>
    <property type="evidence" value="ECO:0007669"/>
    <property type="project" value="InterPro"/>
</dbReference>
<dbReference type="AlphaFoldDB" id="A0A410W7G1"/>
<protein>
    <recommendedName>
        <fullName evidence="3">PemK-like protein</fullName>
    </recommendedName>
</protein>
<dbReference type="Pfam" id="PF02452">
    <property type="entry name" value="PemK_toxin"/>
    <property type="match status" value="1"/>
</dbReference>
<reference evidence="1 2" key="1">
    <citation type="submission" date="2019-01" db="EMBL/GenBank/DDBJ databases">
        <authorList>
            <person name="Ruckert C."/>
            <person name="Busche T."/>
            <person name="Kalinowski J."/>
        </authorList>
    </citation>
    <scope>NUCLEOTIDE SEQUENCE [LARGE SCALE GENOMIC DNA]</scope>
    <source>
        <strain evidence="1 2">136/3</strain>
    </source>
</reference>
<organism evidence="1 2">
    <name type="scientific">Corynebacterium pelargi</name>
    <dbReference type="NCBI Taxonomy" id="1471400"/>
    <lineage>
        <taxon>Bacteria</taxon>
        <taxon>Bacillati</taxon>
        <taxon>Actinomycetota</taxon>
        <taxon>Actinomycetes</taxon>
        <taxon>Mycobacteriales</taxon>
        <taxon>Corynebacteriaceae</taxon>
        <taxon>Corynebacterium</taxon>
    </lineage>
</organism>
<dbReference type="Proteomes" id="UP000288929">
    <property type="component" value="Chromosome"/>
</dbReference>
<name>A0A410W7G1_9CORY</name>
<dbReference type="KEGG" id="cpeg:CPELA_02905"/>
<keyword evidence="2" id="KW-1185">Reference proteome</keyword>